<evidence type="ECO:0000313" key="3">
    <source>
        <dbReference type="Proteomes" id="UP000807115"/>
    </source>
</evidence>
<gene>
    <name evidence="2" type="ORF">BDA96_03G111000</name>
</gene>
<feature type="compositionally biased region" description="Basic and acidic residues" evidence="1">
    <location>
        <begin position="19"/>
        <end position="33"/>
    </location>
</feature>
<evidence type="ECO:0000313" key="2">
    <source>
        <dbReference type="EMBL" id="KAG0537012.1"/>
    </source>
</evidence>
<comment type="caution">
    <text evidence="2">The sequence shown here is derived from an EMBL/GenBank/DDBJ whole genome shotgun (WGS) entry which is preliminary data.</text>
</comment>
<organism evidence="2 3">
    <name type="scientific">Sorghum bicolor</name>
    <name type="common">Sorghum</name>
    <name type="synonym">Sorghum vulgare</name>
    <dbReference type="NCBI Taxonomy" id="4558"/>
    <lineage>
        <taxon>Eukaryota</taxon>
        <taxon>Viridiplantae</taxon>
        <taxon>Streptophyta</taxon>
        <taxon>Embryophyta</taxon>
        <taxon>Tracheophyta</taxon>
        <taxon>Spermatophyta</taxon>
        <taxon>Magnoliopsida</taxon>
        <taxon>Liliopsida</taxon>
        <taxon>Poales</taxon>
        <taxon>Poaceae</taxon>
        <taxon>PACMAD clade</taxon>
        <taxon>Panicoideae</taxon>
        <taxon>Andropogonodae</taxon>
        <taxon>Andropogoneae</taxon>
        <taxon>Sorghinae</taxon>
        <taxon>Sorghum</taxon>
    </lineage>
</organism>
<reference evidence="2" key="1">
    <citation type="journal article" date="2019" name="BMC Genomics">
        <title>A new reference genome for Sorghum bicolor reveals high levels of sequence similarity between sweet and grain genotypes: implications for the genetics of sugar metabolism.</title>
        <authorList>
            <person name="Cooper E.A."/>
            <person name="Brenton Z.W."/>
            <person name="Flinn B.S."/>
            <person name="Jenkins J."/>
            <person name="Shu S."/>
            <person name="Flowers D."/>
            <person name="Luo F."/>
            <person name="Wang Y."/>
            <person name="Xia P."/>
            <person name="Barry K."/>
            <person name="Daum C."/>
            <person name="Lipzen A."/>
            <person name="Yoshinaga Y."/>
            <person name="Schmutz J."/>
            <person name="Saski C."/>
            <person name="Vermerris W."/>
            <person name="Kresovich S."/>
        </authorList>
    </citation>
    <scope>NUCLEOTIDE SEQUENCE</scope>
</reference>
<dbReference type="AlphaFoldDB" id="A0A921ULW8"/>
<evidence type="ECO:0000256" key="1">
    <source>
        <dbReference type="SAM" id="MobiDB-lite"/>
    </source>
</evidence>
<feature type="region of interest" description="Disordered" evidence="1">
    <location>
        <begin position="1"/>
        <end position="38"/>
    </location>
</feature>
<dbReference type="EMBL" id="CM027682">
    <property type="protein sequence ID" value="KAG0537012.1"/>
    <property type="molecule type" value="Genomic_DNA"/>
</dbReference>
<sequence length="95" mass="10759">MGMVAKRFREPGGGQASARELHGHSSPQKEGRGRRWWPRSSSRILARHGWRWAAVGARTRMRKRVGRRSCWLGARQKTINKGEDAGLLGARRAQD</sequence>
<protein>
    <submittedName>
        <fullName evidence="2">Uncharacterized protein</fullName>
    </submittedName>
</protein>
<accession>A0A921ULW8</accession>
<reference evidence="2" key="2">
    <citation type="submission" date="2020-10" db="EMBL/GenBank/DDBJ databases">
        <authorList>
            <person name="Cooper E.A."/>
            <person name="Brenton Z.W."/>
            <person name="Flinn B.S."/>
            <person name="Jenkins J."/>
            <person name="Shu S."/>
            <person name="Flowers D."/>
            <person name="Luo F."/>
            <person name="Wang Y."/>
            <person name="Xia P."/>
            <person name="Barry K."/>
            <person name="Daum C."/>
            <person name="Lipzen A."/>
            <person name="Yoshinaga Y."/>
            <person name="Schmutz J."/>
            <person name="Saski C."/>
            <person name="Vermerris W."/>
            <person name="Kresovich S."/>
        </authorList>
    </citation>
    <scope>NUCLEOTIDE SEQUENCE</scope>
</reference>
<name>A0A921ULW8_SORBI</name>
<dbReference type="Proteomes" id="UP000807115">
    <property type="component" value="Chromosome 3"/>
</dbReference>
<proteinExistence type="predicted"/>